<protein>
    <submittedName>
        <fullName evidence="1">Uncharacterized protein</fullName>
    </submittedName>
</protein>
<comment type="caution">
    <text evidence="1">The sequence shown here is derived from an EMBL/GenBank/DDBJ whole genome shotgun (WGS) entry which is preliminary data.</text>
</comment>
<proteinExistence type="predicted"/>
<name>A0ACC2XN12_9TREE</name>
<dbReference type="EMBL" id="JASBWU010000002">
    <property type="protein sequence ID" value="KAJ9124097.1"/>
    <property type="molecule type" value="Genomic_DNA"/>
</dbReference>
<dbReference type="Proteomes" id="UP001243375">
    <property type="component" value="Unassembled WGS sequence"/>
</dbReference>
<organism evidence="1 2">
    <name type="scientific">Naganishia vaughanmartiniae</name>
    <dbReference type="NCBI Taxonomy" id="1424756"/>
    <lineage>
        <taxon>Eukaryota</taxon>
        <taxon>Fungi</taxon>
        <taxon>Dikarya</taxon>
        <taxon>Basidiomycota</taxon>
        <taxon>Agaricomycotina</taxon>
        <taxon>Tremellomycetes</taxon>
        <taxon>Filobasidiales</taxon>
        <taxon>Filobasidiaceae</taxon>
        <taxon>Naganishia</taxon>
    </lineage>
</organism>
<gene>
    <name evidence="1" type="ORF">QFC22_000892</name>
</gene>
<accession>A0ACC2XN12</accession>
<reference evidence="1" key="1">
    <citation type="submission" date="2023-04" db="EMBL/GenBank/DDBJ databases">
        <title>Draft Genome sequencing of Naganishia species isolated from polar environments using Oxford Nanopore Technology.</title>
        <authorList>
            <person name="Leo P."/>
            <person name="Venkateswaran K."/>
        </authorList>
    </citation>
    <scope>NUCLEOTIDE SEQUENCE</scope>
    <source>
        <strain evidence="1">MNA-CCFEE 5425</strain>
    </source>
</reference>
<keyword evidence="2" id="KW-1185">Reference proteome</keyword>
<sequence length="279" mass="29978">MQASSPARPSMYASHSLGSSVSRRPNPTAIGNVNLGKQIDLNSSTSSRDFLTGEAVTKRAFHIDVVLEGTRKDPVGEATQILLAQLGKPLSYSTFISQATASSASTGQPRSAPGTPSKVAKAGKQNPVKLGKIIQELQDTEQGYLRRISYLKSSYADPLRKFAKRKETMIIPPYEANVMFANIDNLVISAEAFCRDLLHIDISGRVAGQGIGDVCLRHVGSTLSWQSTPEQLTYLSHCEAQGIRDLRLLQGVLRQAGRIAKGPAGDVQKAIIPDIHGGS</sequence>
<evidence type="ECO:0000313" key="1">
    <source>
        <dbReference type="EMBL" id="KAJ9124097.1"/>
    </source>
</evidence>
<evidence type="ECO:0000313" key="2">
    <source>
        <dbReference type="Proteomes" id="UP001243375"/>
    </source>
</evidence>